<evidence type="ECO:0000313" key="1">
    <source>
        <dbReference type="EMBL" id="MDQ0160477.1"/>
    </source>
</evidence>
<proteinExistence type="predicted"/>
<reference evidence="1 2" key="1">
    <citation type="submission" date="2023-07" db="EMBL/GenBank/DDBJ databases">
        <title>Genomic Encyclopedia of Type Strains, Phase IV (KMG-IV): sequencing the most valuable type-strain genomes for metagenomic binning, comparative biology and taxonomic classification.</title>
        <authorList>
            <person name="Goeker M."/>
        </authorList>
    </citation>
    <scope>NUCLEOTIDE SEQUENCE [LARGE SCALE GENOMIC DNA]</scope>
    <source>
        <strain evidence="1 2">DSM 16460</strain>
    </source>
</reference>
<comment type="caution">
    <text evidence="1">The sequence shown here is derived from an EMBL/GenBank/DDBJ whole genome shotgun (WGS) entry which is preliminary data.</text>
</comment>
<evidence type="ECO:0000313" key="2">
    <source>
        <dbReference type="Proteomes" id="UP001224359"/>
    </source>
</evidence>
<dbReference type="EMBL" id="JAUSTQ010000012">
    <property type="protein sequence ID" value="MDQ0160477.1"/>
    <property type="molecule type" value="Genomic_DNA"/>
</dbReference>
<protein>
    <submittedName>
        <fullName evidence="1">Uncharacterized protein</fullName>
    </submittedName>
</protein>
<dbReference type="Proteomes" id="UP001224359">
    <property type="component" value="Unassembled WGS sequence"/>
</dbReference>
<gene>
    <name evidence="1" type="ORF">J2S77_002481</name>
</gene>
<keyword evidence="2" id="KW-1185">Reference proteome</keyword>
<accession>A0ABT9VHP5</accession>
<organism evidence="1 2">
    <name type="scientific">Alkalibacillus salilacus</name>
    <dbReference type="NCBI Taxonomy" id="284582"/>
    <lineage>
        <taxon>Bacteria</taxon>
        <taxon>Bacillati</taxon>
        <taxon>Bacillota</taxon>
        <taxon>Bacilli</taxon>
        <taxon>Bacillales</taxon>
        <taxon>Bacillaceae</taxon>
        <taxon>Alkalibacillus</taxon>
    </lineage>
</organism>
<sequence length="35" mass="4243">MGISINEEYVKEKAEQGHRWRNPIWRHEGGTFAEW</sequence>
<name>A0ABT9VHP5_9BACI</name>